<gene>
    <name evidence="1" type="ORF">MgSA37_03787</name>
</gene>
<evidence type="ECO:0000313" key="1">
    <source>
        <dbReference type="EMBL" id="BAU55596.1"/>
    </source>
</evidence>
<dbReference type="AlphaFoldDB" id="A0A0X8X4P6"/>
<evidence type="ECO:0000313" key="2">
    <source>
        <dbReference type="Proteomes" id="UP000218263"/>
    </source>
</evidence>
<reference evidence="1 2" key="1">
    <citation type="submission" date="2015-12" db="EMBL/GenBank/DDBJ databases">
        <title>Genome sequence of Mucilaginibacter gotjawali.</title>
        <authorList>
            <person name="Lee J.S."/>
            <person name="Lee K.C."/>
            <person name="Kim K.K."/>
            <person name="Lee B.W."/>
        </authorList>
    </citation>
    <scope>NUCLEOTIDE SEQUENCE [LARGE SCALE GENOMIC DNA]</scope>
    <source>
        <strain evidence="1 2">SA3-7</strain>
    </source>
</reference>
<dbReference type="SUPFAM" id="SSF47789">
    <property type="entry name" value="C-terminal domain of RNA polymerase alpha subunit"/>
    <property type="match status" value="1"/>
</dbReference>
<accession>A0A0X8X4P6</accession>
<sequence length="82" mass="9468">MELKNETKGLLYLDISNLPVSTGFIENCHNMGFNTLKDITDKGWIALMQKKDFTYRWFGELMALLESNQLVYLLQAKPDTAH</sequence>
<dbReference type="Proteomes" id="UP000218263">
    <property type="component" value="Chromosome"/>
</dbReference>
<dbReference type="EMBL" id="AP017313">
    <property type="protein sequence ID" value="BAU55596.1"/>
    <property type="molecule type" value="Genomic_DNA"/>
</dbReference>
<dbReference type="KEGG" id="mgot:MgSA37_03787"/>
<protein>
    <submittedName>
        <fullName evidence="1">Uncharacterized protein</fullName>
    </submittedName>
</protein>
<organism evidence="1 2">
    <name type="scientific">Mucilaginibacter gotjawali</name>
    <dbReference type="NCBI Taxonomy" id="1550579"/>
    <lineage>
        <taxon>Bacteria</taxon>
        <taxon>Pseudomonadati</taxon>
        <taxon>Bacteroidota</taxon>
        <taxon>Sphingobacteriia</taxon>
        <taxon>Sphingobacteriales</taxon>
        <taxon>Sphingobacteriaceae</taxon>
        <taxon>Mucilaginibacter</taxon>
    </lineage>
</organism>
<proteinExistence type="predicted"/>
<dbReference type="RefSeq" id="WP_096353978.1">
    <property type="nucleotide sequence ID" value="NZ_AP017313.1"/>
</dbReference>
<keyword evidence="2" id="KW-1185">Reference proteome</keyword>
<dbReference type="OrthoDB" id="799706at2"/>
<name>A0A0X8X4P6_9SPHI</name>